<evidence type="ECO:0000313" key="2">
    <source>
        <dbReference type="EMBL" id="KAF9485010.1"/>
    </source>
</evidence>
<proteinExistence type="predicted"/>
<keyword evidence="1" id="KW-0732">Signal</keyword>
<organism evidence="2 3">
    <name type="scientific">Pholiota conissans</name>
    <dbReference type="NCBI Taxonomy" id="109636"/>
    <lineage>
        <taxon>Eukaryota</taxon>
        <taxon>Fungi</taxon>
        <taxon>Dikarya</taxon>
        <taxon>Basidiomycota</taxon>
        <taxon>Agaricomycotina</taxon>
        <taxon>Agaricomycetes</taxon>
        <taxon>Agaricomycetidae</taxon>
        <taxon>Agaricales</taxon>
        <taxon>Agaricineae</taxon>
        <taxon>Strophariaceae</taxon>
        <taxon>Pholiota</taxon>
    </lineage>
</organism>
<dbReference type="EMBL" id="MU155138">
    <property type="protein sequence ID" value="KAF9485010.1"/>
    <property type="molecule type" value="Genomic_DNA"/>
</dbReference>
<reference evidence="2" key="1">
    <citation type="submission" date="2020-11" db="EMBL/GenBank/DDBJ databases">
        <authorList>
            <consortium name="DOE Joint Genome Institute"/>
            <person name="Ahrendt S."/>
            <person name="Riley R."/>
            <person name="Andreopoulos W."/>
            <person name="Labutti K."/>
            <person name="Pangilinan J."/>
            <person name="Ruiz-Duenas F.J."/>
            <person name="Barrasa J.M."/>
            <person name="Sanchez-Garcia M."/>
            <person name="Camarero S."/>
            <person name="Miyauchi S."/>
            <person name="Serrano A."/>
            <person name="Linde D."/>
            <person name="Babiker R."/>
            <person name="Drula E."/>
            <person name="Ayuso-Fernandez I."/>
            <person name="Pacheco R."/>
            <person name="Padilla G."/>
            <person name="Ferreira P."/>
            <person name="Barriuso J."/>
            <person name="Kellner H."/>
            <person name="Castanera R."/>
            <person name="Alfaro M."/>
            <person name="Ramirez L."/>
            <person name="Pisabarro A.G."/>
            <person name="Kuo A."/>
            <person name="Tritt A."/>
            <person name="Lipzen A."/>
            <person name="He G."/>
            <person name="Yan M."/>
            <person name="Ng V."/>
            <person name="Cullen D."/>
            <person name="Martin F."/>
            <person name="Rosso M.-N."/>
            <person name="Henrissat B."/>
            <person name="Hibbett D."/>
            <person name="Martinez A.T."/>
            <person name="Grigoriev I.V."/>
        </authorList>
    </citation>
    <scope>NUCLEOTIDE SEQUENCE</scope>
    <source>
        <strain evidence="2">CIRM-BRFM 674</strain>
    </source>
</reference>
<dbReference type="OrthoDB" id="2983138at2759"/>
<name>A0A9P5ZE51_9AGAR</name>
<dbReference type="AlphaFoldDB" id="A0A9P5ZE51"/>
<feature type="chain" id="PRO_5040410363" evidence="1">
    <location>
        <begin position="30"/>
        <end position="138"/>
    </location>
</feature>
<feature type="signal peptide" evidence="1">
    <location>
        <begin position="1"/>
        <end position="29"/>
    </location>
</feature>
<evidence type="ECO:0000256" key="1">
    <source>
        <dbReference type="SAM" id="SignalP"/>
    </source>
</evidence>
<dbReference type="Proteomes" id="UP000807469">
    <property type="component" value="Unassembled WGS sequence"/>
</dbReference>
<comment type="caution">
    <text evidence="2">The sequence shown here is derived from an EMBL/GenBank/DDBJ whole genome shotgun (WGS) entry which is preliminary data.</text>
</comment>
<sequence>MMLSVGSIFARGVVCSLSLSAVLVQAAVGSDTQAILCEDGAHATLEHTAVHMGKDMRRWTCGTAVNSTDAKLQRVKDFDLCAADCTTYCDEPSLENNIDQDGKSLFCIATLSQSIMRPQVASPLTRTNISFGNTTPVE</sequence>
<keyword evidence="3" id="KW-1185">Reference proteome</keyword>
<evidence type="ECO:0000313" key="3">
    <source>
        <dbReference type="Proteomes" id="UP000807469"/>
    </source>
</evidence>
<protein>
    <submittedName>
        <fullName evidence="2">Uncharacterized protein</fullName>
    </submittedName>
</protein>
<gene>
    <name evidence="2" type="ORF">BDN70DRAFT_927806</name>
</gene>
<accession>A0A9P5ZE51</accession>